<name>A0A6G1H0P6_9PEZI</name>
<organism evidence="2 3">
    <name type="scientific">Aulographum hederae CBS 113979</name>
    <dbReference type="NCBI Taxonomy" id="1176131"/>
    <lineage>
        <taxon>Eukaryota</taxon>
        <taxon>Fungi</taxon>
        <taxon>Dikarya</taxon>
        <taxon>Ascomycota</taxon>
        <taxon>Pezizomycotina</taxon>
        <taxon>Dothideomycetes</taxon>
        <taxon>Pleosporomycetidae</taxon>
        <taxon>Aulographales</taxon>
        <taxon>Aulographaceae</taxon>
    </lineage>
</organism>
<proteinExistence type="predicted"/>
<dbReference type="Proteomes" id="UP000800041">
    <property type="component" value="Unassembled WGS sequence"/>
</dbReference>
<evidence type="ECO:0000256" key="1">
    <source>
        <dbReference type="SAM" id="MobiDB-lite"/>
    </source>
</evidence>
<evidence type="ECO:0000313" key="2">
    <source>
        <dbReference type="EMBL" id="KAF1986634.1"/>
    </source>
</evidence>
<keyword evidence="3" id="KW-1185">Reference proteome</keyword>
<protein>
    <submittedName>
        <fullName evidence="2">Uncharacterized protein</fullName>
    </submittedName>
</protein>
<accession>A0A6G1H0P6</accession>
<reference evidence="2" key="1">
    <citation type="journal article" date="2020" name="Stud. Mycol.">
        <title>101 Dothideomycetes genomes: a test case for predicting lifestyles and emergence of pathogens.</title>
        <authorList>
            <person name="Haridas S."/>
            <person name="Albert R."/>
            <person name="Binder M."/>
            <person name="Bloem J."/>
            <person name="Labutti K."/>
            <person name="Salamov A."/>
            <person name="Andreopoulos B."/>
            <person name="Baker S."/>
            <person name="Barry K."/>
            <person name="Bills G."/>
            <person name="Bluhm B."/>
            <person name="Cannon C."/>
            <person name="Castanera R."/>
            <person name="Culley D."/>
            <person name="Daum C."/>
            <person name="Ezra D."/>
            <person name="Gonzalez J."/>
            <person name="Henrissat B."/>
            <person name="Kuo A."/>
            <person name="Liang C."/>
            <person name="Lipzen A."/>
            <person name="Lutzoni F."/>
            <person name="Magnuson J."/>
            <person name="Mondo S."/>
            <person name="Nolan M."/>
            <person name="Ohm R."/>
            <person name="Pangilinan J."/>
            <person name="Park H.-J."/>
            <person name="Ramirez L."/>
            <person name="Alfaro M."/>
            <person name="Sun H."/>
            <person name="Tritt A."/>
            <person name="Yoshinaga Y."/>
            <person name="Zwiers L.-H."/>
            <person name="Turgeon B."/>
            <person name="Goodwin S."/>
            <person name="Spatafora J."/>
            <person name="Crous P."/>
            <person name="Grigoriev I."/>
        </authorList>
    </citation>
    <scope>NUCLEOTIDE SEQUENCE</scope>
    <source>
        <strain evidence="2">CBS 113979</strain>
    </source>
</reference>
<gene>
    <name evidence="2" type="ORF">K402DRAFT_84337</name>
</gene>
<evidence type="ECO:0000313" key="3">
    <source>
        <dbReference type="Proteomes" id="UP000800041"/>
    </source>
</evidence>
<feature type="region of interest" description="Disordered" evidence="1">
    <location>
        <begin position="304"/>
        <end position="333"/>
    </location>
</feature>
<dbReference type="AlphaFoldDB" id="A0A6G1H0P6"/>
<dbReference type="EMBL" id="ML977156">
    <property type="protein sequence ID" value="KAF1986634.1"/>
    <property type="molecule type" value="Genomic_DNA"/>
</dbReference>
<sequence length="333" mass="37621">MTLIPSIIVFRKELVSMCLIFQHYGVDTSYAYQELAEHHLDMRDVDWSLAENQRCWENLFKEGWNRAVDIYEATNVVTVLDGLFNANCQPHWDSDNPDDIQGSYYIERVLSAYVEGNQARLQNSNLPPPVASRNPRDTVVDKIKPKLTNKEQRWVRADVAKIIAETGIIPNIGAASSSSNAQNHPVLRNIGSQHFLRRGSDSAYDLPALDFGNSSSSAAAGHKLPAMEPPVSGLKPAGPSVFERRHVPRHRIQFFPETVDIVKFISLPRIHRGRTASRALGQADYARMNAPEFQYRGDRRMEHEQMMEDRRNPRPYPPPRGRGSGRGDHGGGW</sequence>